<reference evidence="1 2" key="1">
    <citation type="journal article" date="2013" name="Genome Announc.">
        <title>Draft Genome Sequence of Sphingobium ummariense Strain RL-3, a Hexachlorocyclohexane-Degrading Bacterium.</title>
        <authorList>
            <person name="Kohli P."/>
            <person name="Dua A."/>
            <person name="Sangwan N."/>
            <person name="Oldach P."/>
            <person name="Khurana J.P."/>
            <person name="Lal R."/>
        </authorList>
    </citation>
    <scope>NUCLEOTIDE SEQUENCE [LARGE SCALE GENOMIC DNA]</scope>
    <source>
        <strain evidence="1 2">RL-3</strain>
    </source>
</reference>
<dbReference type="AlphaFoldDB" id="T0KEX0"/>
<sequence>MLVGGLSIAEAWALDDVELEFWLDQAERIAAMRGGNE</sequence>
<comment type="caution">
    <text evidence="1">The sequence shown here is derived from an EMBL/GenBank/DDBJ whole genome shotgun (WGS) entry which is preliminary data.</text>
</comment>
<evidence type="ECO:0000313" key="2">
    <source>
        <dbReference type="Proteomes" id="UP000015523"/>
    </source>
</evidence>
<keyword evidence="2" id="KW-1185">Reference proteome</keyword>
<accession>T0KEX0</accession>
<evidence type="ECO:0000313" key="1">
    <source>
        <dbReference type="EMBL" id="EQB31968.1"/>
    </source>
</evidence>
<organism evidence="1 2">
    <name type="scientific">Sphingobium ummariense RL-3</name>
    <dbReference type="NCBI Taxonomy" id="1346791"/>
    <lineage>
        <taxon>Bacteria</taxon>
        <taxon>Pseudomonadati</taxon>
        <taxon>Pseudomonadota</taxon>
        <taxon>Alphaproteobacteria</taxon>
        <taxon>Sphingomonadales</taxon>
        <taxon>Sphingomonadaceae</taxon>
        <taxon>Sphingobium</taxon>
    </lineage>
</organism>
<dbReference type="EMBL" id="AUWY01000081">
    <property type="protein sequence ID" value="EQB31968.1"/>
    <property type="molecule type" value="Genomic_DNA"/>
</dbReference>
<dbReference type="PATRIC" id="fig|1346791.3.peg.2299"/>
<name>T0KEX0_9SPHN</name>
<proteinExistence type="predicted"/>
<gene>
    <name evidence="1" type="ORF">M529_11945</name>
</gene>
<dbReference type="Proteomes" id="UP000015523">
    <property type="component" value="Unassembled WGS sequence"/>
</dbReference>
<protein>
    <submittedName>
        <fullName evidence="1">Uncharacterized protein</fullName>
    </submittedName>
</protein>